<dbReference type="KEGG" id="hhz:NCTC10839_01199"/>
<keyword evidence="3 6" id="KW-0808">Transferase</keyword>
<dbReference type="GO" id="GO:0032259">
    <property type="term" value="P:methylation"/>
    <property type="evidence" value="ECO:0007669"/>
    <property type="project" value="UniProtKB-KW"/>
</dbReference>
<dbReference type="REBASE" id="256361">
    <property type="entry name" value="M1.Hha10839ORF1197P"/>
</dbReference>
<evidence type="ECO:0000256" key="1">
    <source>
        <dbReference type="ARBA" id="ARBA00011900"/>
    </source>
</evidence>
<evidence type="ECO:0000256" key="2">
    <source>
        <dbReference type="ARBA" id="ARBA00022603"/>
    </source>
</evidence>
<reference evidence="6 7" key="1">
    <citation type="submission" date="2018-06" db="EMBL/GenBank/DDBJ databases">
        <authorList>
            <consortium name="Pathogen Informatics"/>
            <person name="Doyle S."/>
        </authorList>
    </citation>
    <scope>NUCLEOTIDE SEQUENCE [LARGE SCALE GENOMIC DNA]</scope>
    <source>
        <strain evidence="6 7">NCTC10839</strain>
    </source>
</reference>
<dbReference type="GeneID" id="56957785"/>
<evidence type="ECO:0000256" key="4">
    <source>
        <dbReference type="ARBA" id="ARBA00047942"/>
    </source>
</evidence>
<dbReference type="PANTHER" id="PTHR33841">
    <property type="entry name" value="DNA METHYLTRANSFERASE YEEA-RELATED"/>
    <property type="match status" value="1"/>
</dbReference>
<gene>
    <name evidence="6" type="ORF">NCTC10839_01199</name>
</gene>
<dbReference type="PANTHER" id="PTHR33841:SF1">
    <property type="entry name" value="DNA METHYLTRANSFERASE A"/>
    <property type="match status" value="1"/>
</dbReference>
<sequence length="218" mass="26126">MSKQIKSKQRVADHGEVFTREQEVNAMLDLIEQRPLQDEATYLEPACGDGNFLIAILKRKLAKVERLYKKHQRKYEFYAIRALYCLYGIELLEDNVNACRMRLFHYMQQEYERLYQEINEKFYAVLKHILELNIVHGNALSMTYAKPNQNGEYEMLTFTHWTAQEMGAGYLKWKIKRHDFTFKNLVDQREQSYQSLSKQEFYSHYFLDIQNAKPIDKL</sequence>
<evidence type="ECO:0000256" key="3">
    <source>
        <dbReference type="ARBA" id="ARBA00022679"/>
    </source>
</evidence>
<proteinExistence type="predicted"/>
<dbReference type="GO" id="GO:0009007">
    <property type="term" value="F:site-specific DNA-methyltransferase (adenine-specific) activity"/>
    <property type="evidence" value="ECO:0007669"/>
    <property type="project" value="UniProtKB-EC"/>
</dbReference>
<dbReference type="AlphaFoldDB" id="A0A2X4R5K1"/>
<evidence type="ECO:0000313" key="6">
    <source>
        <dbReference type="EMBL" id="SQH97293.1"/>
    </source>
</evidence>
<name>A0A2X4R5K1_HAEHA</name>
<feature type="domain" description="MmeI-like DNA-methyltransferase" evidence="5">
    <location>
        <begin position="39"/>
        <end position="146"/>
    </location>
</feature>
<dbReference type="InterPro" id="IPR029063">
    <property type="entry name" value="SAM-dependent_MTases_sf"/>
</dbReference>
<dbReference type="Pfam" id="PF20473">
    <property type="entry name" value="MmeI_Mtase"/>
    <property type="match status" value="1"/>
</dbReference>
<dbReference type="InterPro" id="IPR046816">
    <property type="entry name" value="MmeI_Mtase"/>
</dbReference>
<evidence type="ECO:0000259" key="5">
    <source>
        <dbReference type="Pfam" id="PF20473"/>
    </source>
</evidence>
<evidence type="ECO:0000313" key="7">
    <source>
        <dbReference type="Proteomes" id="UP000248808"/>
    </source>
</evidence>
<dbReference type="EMBL" id="LS483458">
    <property type="protein sequence ID" value="SQH97293.1"/>
    <property type="molecule type" value="Genomic_DNA"/>
</dbReference>
<organism evidence="6 7">
    <name type="scientific">Haemophilus haemolyticus</name>
    <dbReference type="NCBI Taxonomy" id="726"/>
    <lineage>
        <taxon>Bacteria</taxon>
        <taxon>Pseudomonadati</taxon>
        <taxon>Pseudomonadota</taxon>
        <taxon>Gammaproteobacteria</taxon>
        <taxon>Pasteurellales</taxon>
        <taxon>Pasteurellaceae</taxon>
        <taxon>Haemophilus</taxon>
    </lineage>
</organism>
<comment type="catalytic activity">
    <reaction evidence="4">
        <text>a 2'-deoxyadenosine in DNA + S-adenosyl-L-methionine = an N(6)-methyl-2'-deoxyadenosine in DNA + S-adenosyl-L-homocysteine + H(+)</text>
        <dbReference type="Rhea" id="RHEA:15197"/>
        <dbReference type="Rhea" id="RHEA-COMP:12418"/>
        <dbReference type="Rhea" id="RHEA-COMP:12419"/>
        <dbReference type="ChEBI" id="CHEBI:15378"/>
        <dbReference type="ChEBI" id="CHEBI:57856"/>
        <dbReference type="ChEBI" id="CHEBI:59789"/>
        <dbReference type="ChEBI" id="CHEBI:90615"/>
        <dbReference type="ChEBI" id="CHEBI:90616"/>
        <dbReference type="EC" id="2.1.1.72"/>
    </reaction>
</comment>
<dbReference type="RefSeq" id="WP_111696635.1">
    <property type="nucleotide sequence ID" value="NZ_JTLX01000001.1"/>
</dbReference>
<keyword evidence="2 6" id="KW-0489">Methyltransferase</keyword>
<accession>A0A2X4R5K1</accession>
<dbReference type="InterPro" id="IPR050953">
    <property type="entry name" value="N4_N6_ade-DNA_methylase"/>
</dbReference>
<protein>
    <recommendedName>
        <fullName evidence="1">site-specific DNA-methyltransferase (adenine-specific)</fullName>
        <ecNumber evidence="1">2.1.1.72</ecNumber>
    </recommendedName>
</protein>
<dbReference type="SUPFAM" id="SSF53335">
    <property type="entry name" value="S-adenosyl-L-methionine-dependent methyltransferases"/>
    <property type="match status" value="1"/>
</dbReference>
<dbReference type="Gene3D" id="3.40.50.150">
    <property type="entry name" value="Vaccinia Virus protein VP39"/>
    <property type="match status" value="1"/>
</dbReference>
<dbReference type="Proteomes" id="UP000248808">
    <property type="component" value="Chromosome 1"/>
</dbReference>
<dbReference type="EC" id="2.1.1.72" evidence="1"/>